<accession>A0A814W7T3</accession>
<sequence>MDLWRPPEQALSTPANDPGITIDRSITPNKRDSAAVMMIHKIRNGISNDTVDGFCDLFNGMKTDNFCHSSDAVKRNLTSKHENFKKLQTEYSICEQCKLAVETKLAKRKLCSK</sequence>
<dbReference type="Proteomes" id="UP000677228">
    <property type="component" value="Unassembled WGS sequence"/>
</dbReference>
<feature type="region of interest" description="Disordered" evidence="1">
    <location>
        <begin position="1"/>
        <end position="27"/>
    </location>
</feature>
<evidence type="ECO:0000313" key="4">
    <source>
        <dbReference type="EMBL" id="CAF3965837.1"/>
    </source>
</evidence>
<protein>
    <submittedName>
        <fullName evidence="2">Uncharacterized protein</fullName>
    </submittedName>
</protein>
<dbReference type="EMBL" id="CAJNOQ010008588">
    <property type="protein sequence ID" value="CAF1201365.1"/>
    <property type="molecule type" value="Genomic_DNA"/>
</dbReference>
<dbReference type="EMBL" id="CAJOBC010008589">
    <property type="protein sequence ID" value="CAF3965837.1"/>
    <property type="molecule type" value="Genomic_DNA"/>
</dbReference>
<dbReference type="Proteomes" id="UP000681722">
    <property type="component" value="Unassembled WGS sequence"/>
</dbReference>
<name>A0A814W7T3_9BILA</name>
<proteinExistence type="predicted"/>
<dbReference type="EMBL" id="CAJNOK010016748">
    <property type="protein sequence ID" value="CAF1251045.1"/>
    <property type="molecule type" value="Genomic_DNA"/>
</dbReference>
<evidence type="ECO:0000313" key="2">
    <source>
        <dbReference type="EMBL" id="CAF1201365.1"/>
    </source>
</evidence>
<keyword evidence="6" id="KW-1185">Reference proteome</keyword>
<organism evidence="2 6">
    <name type="scientific">Didymodactylos carnosus</name>
    <dbReference type="NCBI Taxonomy" id="1234261"/>
    <lineage>
        <taxon>Eukaryota</taxon>
        <taxon>Metazoa</taxon>
        <taxon>Spiralia</taxon>
        <taxon>Gnathifera</taxon>
        <taxon>Rotifera</taxon>
        <taxon>Eurotatoria</taxon>
        <taxon>Bdelloidea</taxon>
        <taxon>Philodinida</taxon>
        <taxon>Philodinidae</taxon>
        <taxon>Didymodactylos</taxon>
    </lineage>
</organism>
<dbReference type="EMBL" id="CAJOBA010038300">
    <property type="protein sequence ID" value="CAF4058381.1"/>
    <property type="molecule type" value="Genomic_DNA"/>
</dbReference>
<gene>
    <name evidence="2" type="ORF">GPM918_LOCUS23738</name>
    <name evidence="3" type="ORF">OVA965_LOCUS26279</name>
    <name evidence="4" type="ORF">SRO942_LOCUS23737</name>
    <name evidence="5" type="ORF">TMI583_LOCUS27018</name>
</gene>
<evidence type="ECO:0000313" key="5">
    <source>
        <dbReference type="EMBL" id="CAF4058381.1"/>
    </source>
</evidence>
<evidence type="ECO:0000256" key="1">
    <source>
        <dbReference type="SAM" id="MobiDB-lite"/>
    </source>
</evidence>
<evidence type="ECO:0000313" key="6">
    <source>
        <dbReference type="Proteomes" id="UP000663829"/>
    </source>
</evidence>
<comment type="caution">
    <text evidence="2">The sequence shown here is derived from an EMBL/GenBank/DDBJ whole genome shotgun (WGS) entry which is preliminary data.</text>
</comment>
<reference evidence="2" key="1">
    <citation type="submission" date="2021-02" db="EMBL/GenBank/DDBJ databases">
        <authorList>
            <person name="Nowell W R."/>
        </authorList>
    </citation>
    <scope>NUCLEOTIDE SEQUENCE</scope>
</reference>
<evidence type="ECO:0000313" key="3">
    <source>
        <dbReference type="EMBL" id="CAF1251045.1"/>
    </source>
</evidence>
<dbReference type="Proteomes" id="UP000682733">
    <property type="component" value="Unassembled WGS sequence"/>
</dbReference>
<dbReference type="AlphaFoldDB" id="A0A814W7T3"/>
<dbReference type="Proteomes" id="UP000663829">
    <property type="component" value="Unassembled WGS sequence"/>
</dbReference>